<proteinExistence type="inferred from homology"/>
<feature type="domain" description="Solute-binding protein family 5" evidence="6">
    <location>
        <begin position="82"/>
        <end position="444"/>
    </location>
</feature>
<dbReference type="Gene3D" id="3.10.105.10">
    <property type="entry name" value="Dipeptide-binding Protein, Domain 3"/>
    <property type="match status" value="1"/>
</dbReference>
<dbReference type="RefSeq" id="WP_323337310.1">
    <property type="nucleotide sequence ID" value="NZ_JAYFSI010000022.1"/>
</dbReference>
<dbReference type="PANTHER" id="PTHR30290">
    <property type="entry name" value="PERIPLASMIC BINDING COMPONENT OF ABC TRANSPORTER"/>
    <property type="match status" value="1"/>
</dbReference>
<gene>
    <name evidence="7" type="ORF">VA596_48110</name>
</gene>
<keyword evidence="8" id="KW-1185">Reference proteome</keyword>
<comment type="caution">
    <text evidence="7">The sequence shown here is derived from an EMBL/GenBank/DDBJ whole genome shotgun (WGS) entry which is preliminary data.</text>
</comment>
<sequence length="548" mass="59003">MKAGRHRRLLAPAALVALGLALSSCSGTATSADGVIITANTGASGAFVRNFNPFLPNQAQAGYGGTIYESLLFFDMAERRPPVPQLATAATFSPDGRTLTVTTRDGVKWQDGQAFTAQDVAFTFDSMIKHPELNTNGLTLAAATAPDDHTAKITFAQPAFNQLWGAAGRTLIVPKHIWEKIADPATELNPNPVGTGPFTLDAFSPQTFLLKKNPNYWEQGKPAIDGVRFISFSDNTSANQSLLAGKIDWGNTFVPDPQKNWVAKDPKTHLVPSAGIYQTSLVPNLTSWPTNDLAVRQAMNLALDRKRIVDTVYFGIAKVPSPELLQTPRDDGFRSTGPVTRDPAAARAALEKAGYTRGADGVYVDKGGRRLEVSIKVVTGYTDYIQALQLMQQQFAEAGIALTVQQVSSAQFNSDRSTGTFQLLIDGLGGKPDPYQLYNQVLATATTAPIGQKAASNWSRFSDPQVDAALAAMAGTDDQAVLKQRAQEIGRVLLDKLPYVPIFQNSPNATFLATKVTGWPTDDNLFALSRADVFPDTGFVAKNLKPVE</sequence>
<keyword evidence="3" id="KW-0813">Transport</keyword>
<dbReference type="CDD" id="cd08509">
    <property type="entry name" value="PBP2_TmCBP_oligosaccharides_like"/>
    <property type="match status" value="1"/>
</dbReference>
<evidence type="ECO:0000256" key="3">
    <source>
        <dbReference type="ARBA" id="ARBA00022448"/>
    </source>
</evidence>
<accession>A0ABU5RME5</accession>
<organism evidence="7 8">
    <name type="scientific">Amycolatopsis heterodermiae</name>
    <dbReference type="NCBI Taxonomy" id="3110235"/>
    <lineage>
        <taxon>Bacteria</taxon>
        <taxon>Bacillati</taxon>
        <taxon>Actinomycetota</taxon>
        <taxon>Actinomycetes</taxon>
        <taxon>Pseudonocardiales</taxon>
        <taxon>Pseudonocardiaceae</taxon>
        <taxon>Amycolatopsis</taxon>
    </lineage>
</organism>
<dbReference type="PROSITE" id="PS51257">
    <property type="entry name" value="PROKAR_LIPOPROTEIN"/>
    <property type="match status" value="1"/>
</dbReference>
<dbReference type="SUPFAM" id="SSF53850">
    <property type="entry name" value="Periplasmic binding protein-like II"/>
    <property type="match status" value="1"/>
</dbReference>
<dbReference type="PANTHER" id="PTHR30290:SF10">
    <property type="entry name" value="PERIPLASMIC OLIGOPEPTIDE-BINDING PROTEIN-RELATED"/>
    <property type="match status" value="1"/>
</dbReference>
<comment type="similarity">
    <text evidence="2">Belongs to the bacterial solute-binding protein 5 family.</text>
</comment>
<dbReference type="PIRSF" id="PIRSF002741">
    <property type="entry name" value="MppA"/>
    <property type="match status" value="1"/>
</dbReference>
<keyword evidence="4 5" id="KW-0732">Signal</keyword>
<evidence type="ECO:0000256" key="1">
    <source>
        <dbReference type="ARBA" id="ARBA00004196"/>
    </source>
</evidence>
<feature type="signal peptide" evidence="5">
    <location>
        <begin position="1"/>
        <end position="31"/>
    </location>
</feature>
<evidence type="ECO:0000259" key="6">
    <source>
        <dbReference type="Pfam" id="PF00496"/>
    </source>
</evidence>
<name>A0ABU5RME5_9PSEU</name>
<feature type="chain" id="PRO_5047141249" evidence="5">
    <location>
        <begin position="32"/>
        <end position="548"/>
    </location>
</feature>
<comment type="subcellular location">
    <subcellularLocation>
        <location evidence="1">Cell envelope</location>
    </subcellularLocation>
</comment>
<dbReference type="InterPro" id="IPR039424">
    <property type="entry name" value="SBP_5"/>
</dbReference>
<evidence type="ECO:0000313" key="8">
    <source>
        <dbReference type="Proteomes" id="UP001304298"/>
    </source>
</evidence>
<dbReference type="InterPro" id="IPR030678">
    <property type="entry name" value="Peptide/Ni-bd"/>
</dbReference>
<evidence type="ECO:0000256" key="5">
    <source>
        <dbReference type="SAM" id="SignalP"/>
    </source>
</evidence>
<reference evidence="7 8" key="1">
    <citation type="submission" date="2023-12" db="EMBL/GenBank/DDBJ databases">
        <title>Amycolatopsis sp. V23-08.</title>
        <authorList>
            <person name="Somphong A."/>
        </authorList>
    </citation>
    <scope>NUCLEOTIDE SEQUENCE [LARGE SCALE GENOMIC DNA]</scope>
    <source>
        <strain evidence="7 8">V23-08</strain>
    </source>
</reference>
<dbReference type="Gene3D" id="3.40.190.10">
    <property type="entry name" value="Periplasmic binding protein-like II"/>
    <property type="match status" value="1"/>
</dbReference>
<evidence type="ECO:0000256" key="4">
    <source>
        <dbReference type="ARBA" id="ARBA00022729"/>
    </source>
</evidence>
<dbReference type="Gene3D" id="3.90.76.10">
    <property type="entry name" value="Dipeptide-binding Protein, Domain 1"/>
    <property type="match status" value="1"/>
</dbReference>
<dbReference type="EMBL" id="JAYFSI010000022">
    <property type="protein sequence ID" value="MEA5367368.1"/>
    <property type="molecule type" value="Genomic_DNA"/>
</dbReference>
<dbReference type="Pfam" id="PF00496">
    <property type="entry name" value="SBP_bac_5"/>
    <property type="match status" value="1"/>
</dbReference>
<dbReference type="InterPro" id="IPR000914">
    <property type="entry name" value="SBP_5_dom"/>
</dbReference>
<protein>
    <submittedName>
        <fullName evidence="7">ABC transporter substrate-binding protein</fullName>
    </submittedName>
</protein>
<evidence type="ECO:0000256" key="2">
    <source>
        <dbReference type="ARBA" id="ARBA00005695"/>
    </source>
</evidence>
<evidence type="ECO:0000313" key="7">
    <source>
        <dbReference type="EMBL" id="MEA5367368.1"/>
    </source>
</evidence>
<dbReference type="Proteomes" id="UP001304298">
    <property type="component" value="Unassembled WGS sequence"/>
</dbReference>